<evidence type="ECO:0008006" key="3">
    <source>
        <dbReference type="Google" id="ProtNLM"/>
    </source>
</evidence>
<proteinExistence type="predicted"/>
<dbReference type="PaxDb" id="67767-A0A0J7JVC3"/>
<reference evidence="1 2" key="1">
    <citation type="submission" date="2015-04" db="EMBL/GenBank/DDBJ databases">
        <title>Lasius niger genome sequencing.</title>
        <authorList>
            <person name="Konorov E.A."/>
            <person name="Nikitin M.A."/>
            <person name="Kirill M.V."/>
            <person name="Chang P."/>
        </authorList>
    </citation>
    <scope>NUCLEOTIDE SEQUENCE [LARGE SCALE GENOMIC DNA]</scope>
    <source>
        <tissue evidence="1">Whole</tissue>
    </source>
</reference>
<gene>
    <name evidence="1" type="ORF">RF55_23893</name>
</gene>
<name>A0A0J7JVC3_LASNI</name>
<protein>
    <recommendedName>
        <fullName evidence="3">Endonuclease-reverse transcriptase</fullName>
    </recommendedName>
</protein>
<dbReference type="Proteomes" id="UP000036403">
    <property type="component" value="Unassembled WGS sequence"/>
</dbReference>
<feature type="non-terminal residue" evidence="1">
    <location>
        <position position="108"/>
    </location>
</feature>
<dbReference type="STRING" id="67767.A0A0J7JVC3"/>
<comment type="caution">
    <text evidence="1">The sequence shown here is derived from an EMBL/GenBank/DDBJ whole genome shotgun (WGS) entry which is preliminary data.</text>
</comment>
<evidence type="ECO:0000313" key="2">
    <source>
        <dbReference type="Proteomes" id="UP000036403"/>
    </source>
</evidence>
<sequence length="108" mass="13436">MRKGRLAVNKVWGLGERICKEDINRRWMLFRYLVESVMAYGVEIWGWEEKKELEKIMLDYARWIFKLDFCTPRYIVTRELGIDKLKIRWGLRARRYEEKIKEMEESRW</sequence>
<organism evidence="1 2">
    <name type="scientific">Lasius niger</name>
    <name type="common">Black garden ant</name>
    <dbReference type="NCBI Taxonomy" id="67767"/>
    <lineage>
        <taxon>Eukaryota</taxon>
        <taxon>Metazoa</taxon>
        <taxon>Ecdysozoa</taxon>
        <taxon>Arthropoda</taxon>
        <taxon>Hexapoda</taxon>
        <taxon>Insecta</taxon>
        <taxon>Pterygota</taxon>
        <taxon>Neoptera</taxon>
        <taxon>Endopterygota</taxon>
        <taxon>Hymenoptera</taxon>
        <taxon>Apocrita</taxon>
        <taxon>Aculeata</taxon>
        <taxon>Formicoidea</taxon>
        <taxon>Formicidae</taxon>
        <taxon>Formicinae</taxon>
        <taxon>Lasius</taxon>
        <taxon>Lasius</taxon>
    </lineage>
</organism>
<dbReference type="OrthoDB" id="7615957at2759"/>
<dbReference type="AlphaFoldDB" id="A0A0J7JVC3"/>
<accession>A0A0J7JVC3</accession>
<evidence type="ECO:0000313" key="1">
    <source>
        <dbReference type="EMBL" id="KMQ82178.1"/>
    </source>
</evidence>
<keyword evidence="2" id="KW-1185">Reference proteome</keyword>
<dbReference type="EMBL" id="LBMM01027579">
    <property type="protein sequence ID" value="KMQ82178.1"/>
    <property type="molecule type" value="Genomic_DNA"/>
</dbReference>